<dbReference type="eggNOG" id="COG0384">
    <property type="taxonomic scope" value="Bacteria"/>
</dbReference>
<dbReference type="SUPFAM" id="SSF54506">
    <property type="entry name" value="Diaminopimelate epimerase-like"/>
    <property type="match status" value="1"/>
</dbReference>
<dbReference type="Proteomes" id="UP000249123">
    <property type="component" value="Unassembled WGS sequence"/>
</dbReference>
<dbReference type="GO" id="GO:0005737">
    <property type="term" value="C:cytoplasm"/>
    <property type="evidence" value="ECO:0007669"/>
    <property type="project" value="TreeGrafter"/>
</dbReference>
<evidence type="ECO:0000256" key="2">
    <source>
        <dbReference type="ARBA" id="ARBA00023235"/>
    </source>
</evidence>
<dbReference type="PANTHER" id="PTHR13774:SF17">
    <property type="entry name" value="PHENAZINE BIOSYNTHESIS-LIKE DOMAIN-CONTAINING PROTEIN"/>
    <property type="match status" value="1"/>
</dbReference>
<accession>A0A062U3A7</accession>
<dbReference type="EMBL" id="AWFB01000004">
    <property type="protein sequence ID" value="RAN35463.1"/>
    <property type="molecule type" value="Genomic_DNA"/>
</dbReference>
<evidence type="ECO:0000256" key="1">
    <source>
        <dbReference type="ARBA" id="ARBA00008270"/>
    </source>
</evidence>
<sequence length="272" mass="29361">MTKLPFYQVDAFASKPFEGNQACIMPLDDFLPDETLQAIAAENNVSETAYIVPAGEGVWKLRWFTPAVEVPLCGHATLASAHVLFNELGFDGEAIAFDTVKSGRLTVRRLKDGRLEMDLPAYRIFEVPVTDEIASALGARPVKAWGGAYYAAMFETPDQIIALDVDHAALKDLGEDSADWPRGNFGCFARGGEGVDVTSRVFGPGSGIDEDPATGSWHAMLAPIMQAVTGQDAVSCYQAYPGRGAHMETRLEGDRVKVIGQSVTVIEGQFTL</sequence>
<name>A0A062U3A7_9PROT</name>
<dbReference type="OrthoDB" id="9788221at2"/>
<dbReference type="PIRSF" id="PIRSF016184">
    <property type="entry name" value="PhzC_PhzF"/>
    <property type="match status" value="1"/>
</dbReference>
<dbReference type="STRING" id="1280941.HY2_12780"/>
<dbReference type="Gene3D" id="3.10.310.10">
    <property type="entry name" value="Diaminopimelate Epimerase, Chain A, domain 1"/>
    <property type="match status" value="2"/>
</dbReference>
<gene>
    <name evidence="3" type="ORF">HY3_07945</name>
</gene>
<comment type="similarity">
    <text evidence="1">Belongs to the PhzF family.</text>
</comment>
<dbReference type="AlphaFoldDB" id="A0A062U3A7"/>
<dbReference type="Pfam" id="PF02567">
    <property type="entry name" value="PhzC-PhzF"/>
    <property type="match status" value="1"/>
</dbReference>
<evidence type="ECO:0000313" key="3">
    <source>
        <dbReference type="EMBL" id="RAN35463.1"/>
    </source>
</evidence>
<dbReference type="NCBIfam" id="TIGR00654">
    <property type="entry name" value="PhzF_family"/>
    <property type="match status" value="1"/>
</dbReference>
<dbReference type="InterPro" id="IPR003719">
    <property type="entry name" value="Phenazine_PhzF-like"/>
</dbReference>
<evidence type="ECO:0000313" key="4">
    <source>
        <dbReference type="Proteomes" id="UP000249123"/>
    </source>
</evidence>
<accession>A0A328JZ25</accession>
<organism evidence="3 4">
    <name type="scientific">Hyphomonas pacifica</name>
    <dbReference type="NCBI Taxonomy" id="1280941"/>
    <lineage>
        <taxon>Bacteria</taxon>
        <taxon>Pseudomonadati</taxon>
        <taxon>Pseudomonadota</taxon>
        <taxon>Alphaproteobacteria</taxon>
        <taxon>Hyphomonadales</taxon>
        <taxon>Hyphomonadaceae</taxon>
        <taxon>Hyphomonas</taxon>
    </lineage>
</organism>
<dbReference type="GO" id="GO:0016853">
    <property type="term" value="F:isomerase activity"/>
    <property type="evidence" value="ECO:0007669"/>
    <property type="project" value="UniProtKB-KW"/>
</dbReference>
<dbReference type="RefSeq" id="WP_034826333.1">
    <property type="nucleotide sequence ID" value="NZ_AWFA01000019.1"/>
</dbReference>
<protein>
    <submittedName>
        <fullName evidence="3">Uncharacterized protein</fullName>
    </submittedName>
</protein>
<reference evidence="3 4" key="1">
    <citation type="submission" date="2013-04" db="EMBL/GenBank/DDBJ databases">
        <title>Hyphomonas sp. T24B3 Genome Sequencing.</title>
        <authorList>
            <person name="Lai Q."/>
            <person name="Shao Z."/>
        </authorList>
    </citation>
    <scope>NUCLEOTIDE SEQUENCE [LARGE SCALE GENOMIC DNA]</scope>
    <source>
        <strain evidence="3 4">T24B3</strain>
    </source>
</reference>
<keyword evidence="2" id="KW-0413">Isomerase</keyword>
<keyword evidence="4" id="KW-1185">Reference proteome</keyword>
<comment type="caution">
    <text evidence="3">The sequence shown here is derived from an EMBL/GenBank/DDBJ whole genome shotgun (WGS) entry which is preliminary data.</text>
</comment>
<proteinExistence type="inferred from homology"/>
<dbReference type="PANTHER" id="PTHR13774">
    <property type="entry name" value="PHENAZINE BIOSYNTHESIS PROTEIN"/>
    <property type="match status" value="1"/>
</dbReference>